<organism evidence="1 2">
    <name type="scientific">Liparis tanakae</name>
    <name type="common">Tanaka's snailfish</name>
    <dbReference type="NCBI Taxonomy" id="230148"/>
    <lineage>
        <taxon>Eukaryota</taxon>
        <taxon>Metazoa</taxon>
        <taxon>Chordata</taxon>
        <taxon>Craniata</taxon>
        <taxon>Vertebrata</taxon>
        <taxon>Euteleostomi</taxon>
        <taxon>Actinopterygii</taxon>
        <taxon>Neopterygii</taxon>
        <taxon>Teleostei</taxon>
        <taxon>Neoteleostei</taxon>
        <taxon>Acanthomorphata</taxon>
        <taxon>Eupercaria</taxon>
        <taxon>Perciformes</taxon>
        <taxon>Cottioidei</taxon>
        <taxon>Cottales</taxon>
        <taxon>Liparidae</taxon>
        <taxon>Liparis</taxon>
    </lineage>
</organism>
<dbReference type="AlphaFoldDB" id="A0A4Z2G5C5"/>
<comment type="caution">
    <text evidence="1">The sequence shown here is derived from an EMBL/GenBank/DDBJ whole genome shotgun (WGS) entry which is preliminary data.</text>
</comment>
<sequence length="109" mass="12048">MLSRSPECEPWCWGNKMPRSRQEDVLVLSPTPVTPTGALARDPASCGYQPILHGRLFSPWRPASVRPALSCVIACEAEVIRRSEGGALTHWWALHLWKGHMSVCQDGGV</sequence>
<name>A0A4Z2G5C5_9TELE</name>
<proteinExistence type="predicted"/>
<protein>
    <submittedName>
        <fullName evidence="1">Uncharacterized protein</fullName>
    </submittedName>
</protein>
<evidence type="ECO:0000313" key="1">
    <source>
        <dbReference type="EMBL" id="TNN48083.1"/>
    </source>
</evidence>
<reference evidence="1 2" key="1">
    <citation type="submission" date="2019-03" db="EMBL/GenBank/DDBJ databases">
        <title>First draft genome of Liparis tanakae, snailfish: a comprehensive survey of snailfish specific genes.</title>
        <authorList>
            <person name="Kim W."/>
            <person name="Song I."/>
            <person name="Jeong J.-H."/>
            <person name="Kim D."/>
            <person name="Kim S."/>
            <person name="Ryu S."/>
            <person name="Song J.Y."/>
            <person name="Lee S.K."/>
        </authorList>
    </citation>
    <scope>NUCLEOTIDE SEQUENCE [LARGE SCALE GENOMIC DNA]</scope>
    <source>
        <tissue evidence="1">Muscle</tissue>
    </source>
</reference>
<dbReference type="EMBL" id="SRLO01000711">
    <property type="protein sequence ID" value="TNN48083.1"/>
    <property type="molecule type" value="Genomic_DNA"/>
</dbReference>
<keyword evidence="2" id="KW-1185">Reference proteome</keyword>
<accession>A0A4Z2G5C5</accession>
<evidence type="ECO:0000313" key="2">
    <source>
        <dbReference type="Proteomes" id="UP000314294"/>
    </source>
</evidence>
<gene>
    <name evidence="1" type="ORF">EYF80_041708</name>
</gene>
<dbReference type="Proteomes" id="UP000314294">
    <property type="component" value="Unassembled WGS sequence"/>
</dbReference>